<dbReference type="Proteomes" id="UP000663879">
    <property type="component" value="Unassembled WGS sequence"/>
</dbReference>
<gene>
    <name evidence="3" type="ORF">OXX778_LOCUS18845</name>
</gene>
<evidence type="ECO:0000313" key="3">
    <source>
        <dbReference type="EMBL" id="CAF1051412.1"/>
    </source>
</evidence>
<dbReference type="EMBL" id="CAJNOC010005402">
    <property type="protein sequence ID" value="CAF1051412.1"/>
    <property type="molecule type" value="Genomic_DNA"/>
</dbReference>
<dbReference type="Pfam" id="PF10551">
    <property type="entry name" value="MULE"/>
    <property type="match status" value="1"/>
</dbReference>
<name>A0A814KM28_9BILA</name>
<feature type="region of interest" description="Disordered" evidence="1">
    <location>
        <begin position="450"/>
        <end position="474"/>
    </location>
</feature>
<keyword evidence="4" id="KW-1185">Reference proteome</keyword>
<dbReference type="InterPro" id="IPR018289">
    <property type="entry name" value="MULE_transposase_dom"/>
</dbReference>
<feature type="compositionally biased region" description="Basic and acidic residues" evidence="1">
    <location>
        <begin position="543"/>
        <end position="558"/>
    </location>
</feature>
<proteinExistence type="predicted"/>
<organism evidence="3 4">
    <name type="scientific">Brachionus calyciflorus</name>
    <dbReference type="NCBI Taxonomy" id="104777"/>
    <lineage>
        <taxon>Eukaryota</taxon>
        <taxon>Metazoa</taxon>
        <taxon>Spiralia</taxon>
        <taxon>Gnathifera</taxon>
        <taxon>Rotifera</taxon>
        <taxon>Eurotatoria</taxon>
        <taxon>Monogononta</taxon>
        <taxon>Pseudotrocha</taxon>
        <taxon>Ploima</taxon>
        <taxon>Brachionidae</taxon>
        <taxon>Brachionus</taxon>
    </lineage>
</organism>
<feature type="region of interest" description="Disordered" evidence="1">
    <location>
        <begin position="543"/>
        <end position="564"/>
    </location>
</feature>
<protein>
    <recommendedName>
        <fullName evidence="2">MULE transposase domain-containing protein</fullName>
    </recommendedName>
</protein>
<accession>A0A814KM28</accession>
<evidence type="ECO:0000313" key="4">
    <source>
        <dbReference type="Proteomes" id="UP000663879"/>
    </source>
</evidence>
<feature type="domain" description="MULE transposase" evidence="2">
    <location>
        <begin position="161"/>
        <end position="259"/>
    </location>
</feature>
<feature type="compositionally biased region" description="Acidic residues" evidence="1">
    <location>
        <begin position="450"/>
        <end position="462"/>
    </location>
</feature>
<dbReference type="AlphaFoldDB" id="A0A814KM28"/>
<dbReference type="PANTHER" id="PTHR47160:SF10">
    <property type="entry name" value="MULE TRANSPOSASE DOMAIN-CONTAINING PROTEIN"/>
    <property type="match status" value="1"/>
</dbReference>
<sequence>MALSTELLFISSNFSIENIKNGHQIAIFNNFRYWWKCDNKDMSARYVCSGKDCYASIRIKDNQVVKQGGKHYHEKISESELKILNAQQDLKKEINNTLQKRRAKKLPTIPKNFSDLVISGDFSITNNNFQFLQYDNKSKEQRIIIFMDDESLRILSKSENWFMDGTFKTSPKQLLQVFTIHPSIKYLNEYTTVPCAYILTSEKNEATYREIFGIIKDLAIKKNIQLNPKQVISDFETASRNAIKYHFPNITLKGCWFHYRQAIFRKAVKIGIKKSYHLDEYRDFLNLFGALALIPASKVIEGFDIIKNPMPNDPKCDELCKYFEKEWIKKQKPESWNHFESNVRTNNRIEGFHAGLNKAIKMPHPNIYILIKYFKDMQTSAIIDYERLKLGQLVRSKSKKELEKDFTIELLKVQHENSDNTKSFMLSLASFIKYPYEYWYEHYEKDQEFFESDTENEYEETSPQDQQSHQDQQSQFDEIDLINRPTYAILTTINEVQEVTNSRRPRLADIISQIDLDNLEDDSFNYIESISNSETLNKIAVERNKRKEEEKESRERAKQKMISL</sequence>
<feature type="compositionally biased region" description="Low complexity" evidence="1">
    <location>
        <begin position="464"/>
        <end position="474"/>
    </location>
</feature>
<dbReference type="PANTHER" id="PTHR47160">
    <property type="entry name" value="PUTATIVE-RELATED"/>
    <property type="match status" value="1"/>
</dbReference>
<evidence type="ECO:0000256" key="1">
    <source>
        <dbReference type="SAM" id="MobiDB-lite"/>
    </source>
</evidence>
<comment type="caution">
    <text evidence="3">The sequence shown here is derived from an EMBL/GenBank/DDBJ whole genome shotgun (WGS) entry which is preliminary data.</text>
</comment>
<reference evidence="3" key="1">
    <citation type="submission" date="2021-02" db="EMBL/GenBank/DDBJ databases">
        <authorList>
            <person name="Nowell W R."/>
        </authorList>
    </citation>
    <scope>NUCLEOTIDE SEQUENCE</scope>
    <source>
        <strain evidence="3">Ploen Becks lab</strain>
    </source>
</reference>
<evidence type="ECO:0000259" key="2">
    <source>
        <dbReference type="Pfam" id="PF10551"/>
    </source>
</evidence>
<dbReference type="OrthoDB" id="10029846at2759"/>